<dbReference type="OrthoDB" id="1856718at2759"/>
<dbReference type="GO" id="GO:0010181">
    <property type="term" value="F:FMN binding"/>
    <property type="evidence" value="ECO:0007669"/>
    <property type="project" value="TreeGrafter"/>
</dbReference>
<evidence type="ECO:0000313" key="3">
    <source>
        <dbReference type="EMBL" id="KAF8487214.1"/>
    </source>
</evidence>
<dbReference type="Gene3D" id="2.40.30.10">
    <property type="entry name" value="Translation factors"/>
    <property type="match status" value="1"/>
</dbReference>
<dbReference type="PANTHER" id="PTHR19384">
    <property type="entry name" value="NITRIC OXIDE SYNTHASE-RELATED"/>
    <property type="match status" value="1"/>
</dbReference>
<organism evidence="3 4">
    <name type="scientific">Russula ochroleuca</name>
    <dbReference type="NCBI Taxonomy" id="152965"/>
    <lineage>
        <taxon>Eukaryota</taxon>
        <taxon>Fungi</taxon>
        <taxon>Dikarya</taxon>
        <taxon>Basidiomycota</taxon>
        <taxon>Agaricomycotina</taxon>
        <taxon>Agaricomycetes</taxon>
        <taxon>Russulales</taxon>
        <taxon>Russulaceae</taxon>
        <taxon>Russula</taxon>
    </lineage>
</organism>
<dbReference type="SUPFAM" id="SSF52343">
    <property type="entry name" value="Ferredoxin reductase-like, C-terminal NADP-linked domain"/>
    <property type="match status" value="1"/>
</dbReference>
<dbReference type="Gene3D" id="3.40.50.80">
    <property type="entry name" value="Nucleotide-binding domain of ferredoxin-NADP reductase (FNR) module"/>
    <property type="match status" value="1"/>
</dbReference>
<dbReference type="PANTHER" id="PTHR19384:SF10">
    <property type="entry name" value="NADPH-DEPENDENT DIFLAVIN OXIDOREDUCTASE 1"/>
    <property type="match status" value="1"/>
</dbReference>
<dbReference type="Pfam" id="PF00667">
    <property type="entry name" value="FAD_binding_1"/>
    <property type="match status" value="1"/>
</dbReference>
<protein>
    <recommendedName>
        <fullName evidence="2">Sulfite reductase [NADPH] flavoprotein alpha-component-like FAD-binding domain-containing protein</fullName>
    </recommendedName>
</protein>
<dbReference type="AlphaFoldDB" id="A0A9P5N6N2"/>
<feature type="domain" description="Sulfite reductase [NADPH] flavoprotein alpha-component-like FAD-binding" evidence="2">
    <location>
        <begin position="17"/>
        <end position="169"/>
    </location>
</feature>
<gene>
    <name evidence="3" type="ORF">DFH94DRAFT_841580</name>
</gene>
<comment type="caution">
    <text evidence="3">The sequence shown here is derived from an EMBL/GenBank/DDBJ whole genome shotgun (WGS) entry which is preliminary data.</text>
</comment>
<keyword evidence="4" id="KW-1185">Reference proteome</keyword>
<dbReference type="InterPro" id="IPR001709">
    <property type="entry name" value="Flavoprot_Pyr_Nucl_cyt_Rdtase"/>
</dbReference>
<evidence type="ECO:0000313" key="4">
    <source>
        <dbReference type="Proteomes" id="UP000759537"/>
    </source>
</evidence>
<reference evidence="3" key="1">
    <citation type="submission" date="2019-10" db="EMBL/GenBank/DDBJ databases">
        <authorList>
            <consortium name="DOE Joint Genome Institute"/>
            <person name="Kuo A."/>
            <person name="Miyauchi S."/>
            <person name="Kiss E."/>
            <person name="Drula E."/>
            <person name="Kohler A."/>
            <person name="Sanchez-Garcia M."/>
            <person name="Andreopoulos B."/>
            <person name="Barry K.W."/>
            <person name="Bonito G."/>
            <person name="Buee M."/>
            <person name="Carver A."/>
            <person name="Chen C."/>
            <person name="Cichocki N."/>
            <person name="Clum A."/>
            <person name="Culley D."/>
            <person name="Crous P.W."/>
            <person name="Fauchery L."/>
            <person name="Girlanda M."/>
            <person name="Hayes R."/>
            <person name="Keri Z."/>
            <person name="LaButti K."/>
            <person name="Lipzen A."/>
            <person name="Lombard V."/>
            <person name="Magnuson J."/>
            <person name="Maillard F."/>
            <person name="Morin E."/>
            <person name="Murat C."/>
            <person name="Nolan M."/>
            <person name="Ohm R."/>
            <person name="Pangilinan J."/>
            <person name="Pereira M."/>
            <person name="Perotto S."/>
            <person name="Peter M."/>
            <person name="Riley R."/>
            <person name="Sitrit Y."/>
            <person name="Stielow B."/>
            <person name="Szollosi G."/>
            <person name="Zifcakova L."/>
            <person name="Stursova M."/>
            <person name="Spatafora J.W."/>
            <person name="Tedersoo L."/>
            <person name="Vaario L.-M."/>
            <person name="Yamada A."/>
            <person name="Yan M."/>
            <person name="Wang P."/>
            <person name="Xu J."/>
            <person name="Bruns T."/>
            <person name="Baldrian P."/>
            <person name="Vilgalys R."/>
            <person name="Henrissat B."/>
            <person name="Grigoriev I.V."/>
            <person name="Hibbett D."/>
            <person name="Nagy L.G."/>
            <person name="Martin F.M."/>
        </authorList>
    </citation>
    <scope>NUCLEOTIDE SEQUENCE</scope>
    <source>
        <strain evidence="3">Prilba</strain>
    </source>
</reference>
<dbReference type="PRINTS" id="PR00371">
    <property type="entry name" value="FPNCR"/>
</dbReference>
<dbReference type="GO" id="GO:0050660">
    <property type="term" value="F:flavin adenine dinucleotide binding"/>
    <property type="evidence" value="ECO:0007669"/>
    <property type="project" value="TreeGrafter"/>
</dbReference>
<reference evidence="3" key="2">
    <citation type="journal article" date="2020" name="Nat. Commun.">
        <title>Large-scale genome sequencing of mycorrhizal fungi provides insights into the early evolution of symbiotic traits.</title>
        <authorList>
            <person name="Miyauchi S."/>
            <person name="Kiss E."/>
            <person name="Kuo A."/>
            <person name="Drula E."/>
            <person name="Kohler A."/>
            <person name="Sanchez-Garcia M."/>
            <person name="Morin E."/>
            <person name="Andreopoulos B."/>
            <person name="Barry K.W."/>
            <person name="Bonito G."/>
            <person name="Buee M."/>
            <person name="Carver A."/>
            <person name="Chen C."/>
            <person name="Cichocki N."/>
            <person name="Clum A."/>
            <person name="Culley D."/>
            <person name="Crous P.W."/>
            <person name="Fauchery L."/>
            <person name="Girlanda M."/>
            <person name="Hayes R.D."/>
            <person name="Keri Z."/>
            <person name="LaButti K."/>
            <person name="Lipzen A."/>
            <person name="Lombard V."/>
            <person name="Magnuson J."/>
            <person name="Maillard F."/>
            <person name="Murat C."/>
            <person name="Nolan M."/>
            <person name="Ohm R.A."/>
            <person name="Pangilinan J."/>
            <person name="Pereira M.F."/>
            <person name="Perotto S."/>
            <person name="Peter M."/>
            <person name="Pfister S."/>
            <person name="Riley R."/>
            <person name="Sitrit Y."/>
            <person name="Stielow J.B."/>
            <person name="Szollosi G."/>
            <person name="Zifcakova L."/>
            <person name="Stursova M."/>
            <person name="Spatafora J.W."/>
            <person name="Tedersoo L."/>
            <person name="Vaario L.M."/>
            <person name="Yamada A."/>
            <person name="Yan M."/>
            <person name="Wang P."/>
            <person name="Xu J."/>
            <person name="Bruns T."/>
            <person name="Baldrian P."/>
            <person name="Vilgalys R."/>
            <person name="Dunand C."/>
            <person name="Henrissat B."/>
            <person name="Grigoriev I.V."/>
            <person name="Hibbett D."/>
            <person name="Nagy L.G."/>
            <person name="Martin F.M."/>
        </authorList>
    </citation>
    <scope>NUCLEOTIDE SEQUENCE</scope>
    <source>
        <strain evidence="3">Prilba</strain>
    </source>
</reference>
<dbReference type="InterPro" id="IPR039261">
    <property type="entry name" value="FNR_nucleotide-bd"/>
</dbReference>
<keyword evidence="1" id="KW-0285">Flavoprotein</keyword>
<dbReference type="InterPro" id="IPR017938">
    <property type="entry name" value="Riboflavin_synthase-like_b-brl"/>
</dbReference>
<dbReference type="GO" id="GO:0005829">
    <property type="term" value="C:cytosol"/>
    <property type="evidence" value="ECO:0007669"/>
    <property type="project" value="TreeGrafter"/>
</dbReference>
<evidence type="ECO:0000256" key="1">
    <source>
        <dbReference type="ARBA" id="ARBA00022630"/>
    </source>
</evidence>
<dbReference type="Proteomes" id="UP000759537">
    <property type="component" value="Unassembled WGS sequence"/>
</dbReference>
<dbReference type="EMBL" id="WHVB01000001">
    <property type="protein sequence ID" value="KAF8487214.1"/>
    <property type="molecule type" value="Genomic_DNA"/>
</dbReference>
<dbReference type="GO" id="GO:0016491">
    <property type="term" value="F:oxidoreductase activity"/>
    <property type="evidence" value="ECO:0007669"/>
    <property type="project" value="InterPro"/>
</dbReference>
<accession>A0A9P5N6N2</accession>
<sequence length="337" mass="38527">MAGIKMFGISSFDVRMISYDPGDVAVIHPEAYPIDVDAFLTTLGWSNSADEPIRMQHFYEDQSLPDRLPQVSSPHPFFVSPGHQCSPQAVLRLLKHFTTDEREREKLGEFEISSPEVAVLSEFRSARVPREHIFELFPPLRPREFSIASASLAHPHEVQLCVAVVDYKSELRVRRPRRAELRIEITKGLPALPPDSTTPVVCVGRGTGVAPARAMLEARVHLGLRDNTLFFGHRAPGKDDHYLREWAALAEAGNLTYHTSCRGFAGRPRRHAADLRARSHWQLIHDRSTWMYISGCPRVCELHWWTSLREEWELGEAEARAYVAWLERERLFEECRS</sequence>
<name>A0A9P5N6N2_9AGAM</name>
<dbReference type="SUPFAM" id="SSF63380">
    <property type="entry name" value="Riboflavin synthase domain-like"/>
    <property type="match status" value="1"/>
</dbReference>
<evidence type="ECO:0000259" key="2">
    <source>
        <dbReference type="Pfam" id="PF00667"/>
    </source>
</evidence>
<proteinExistence type="predicted"/>
<dbReference type="InterPro" id="IPR003097">
    <property type="entry name" value="CysJ-like_FAD-binding"/>
</dbReference>